<dbReference type="EMBL" id="JACCAC010000001">
    <property type="protein sequence ID" value="NYG54588.1"/>
    <property type="molecule type" value="Genomic_DNA"/>
</dbReference>
<dbReference type="AlphaFoldDB" id="A0A7Y9RTI7"/>
<dbReference type="InterPro" id="IPR001041">
    <property type="entry name" value="2Fe-2S_ferredoxin-type"/>
</dbReference>
<gene>
    <name evidence="3" type="ORF">BJ989_000892</name>
</gene>
<dbReference type="SUPFAM" id="SSF47741">
    <property type="entry name" value="CO dehydrogenase ISP C-domain like"/>
    <property type="match status" value="1"/>
</dbReference>
<protein>
    <submittedName>
        <fullName evidence="3">Isoquinoline 1-oxidoreductase alpha subunit</fullName>
        <ecNumber evidence="3">1.3.99.16</ecNumber>
    </submittedName>
</protein>
<reference evidence="3 4" key="1">
    <citation type="submission" date="2020-07" db="EMBL/GenBank/DDBJ databases">
        <title>Sequencing the genomes of 1000 actinobacteria strains.</title>
        <authorList>
            <person name="Klenk H.-P."/>
        </authorList>
    </citation>
    <scope>NUCLEOTIDE SEQUENCE [LARGE SCALE GENOMIC DNA]</scope>
    <source>
        <strain evidence="3 4">DSM 24552</strain>
    </source>
</reference>
<evidence type="ECO:0000259" key="2">
    <source>
        <dbReference type="Pfam" id="PF01799"/>
    </source>
</evidence>
<dbReference type="Pfam" id="PF01799">
    <property type="entry name" value="Fer2_2"/>
    <property type="match status" value="1"/>
</dbReference>
<dbReference type="PANTHER" id="PTHR45331">
    <property type="entry name" value="OXIDOREDUCTASE, IRON-SULPHUR BINDING SUBUNIT-RELATED-RELATED"/>
    <property type="match status" value="1"/>
</dbReference>
<dbReference type="GO" id="GO:0051537">
    <property type="term" value="F:2 iron, 2 sulfur cluster binding"/>
    <property type="evidence" value="ECO:0007669"/>
    <property type="project" value="TreeGrafter"/>
</dbReference>
<dbReference type="InterPro" id="IPR012675">
    <property type="entry name" value="Beta-grasp_dom_sf"/>
</dbReference>
<keyword evidence="3" id="KW-0560">Oxidoreductase</keyword>
<dbReference type="Gene3D" id="1.10.150.120">
    <property type="entry name" value="[2Fe-2S]-binding domain"/>
    <property type="match status" value="1"/>
</dbReference>
<comment type="caution">
    <text evidence="3">The sequence shown here is derived from an EMBL/GenBank/DDBJ whole genome shotgun (WGS) entry which is preliminary data.</text>
</comment>
<keyword evidence="4" id="KW-1185">Reference proteome</keyword>
<name>A0A7Y9RTI7_9ACTN</name>
<dbReference type="SUPFAM" id="SSF54292">
    <property type="entry name" value="2Fe-2S ferredoxin-like"/>
    <property type="match status" value="1"/>
</dbReference>
<organism evidence="3 4">
    <name type="scientific">Nocardioides perillae</name>
    <dbReference type="NCBI Taxonomy" id="1119534"/>
    <lineage>
        <taxon>Bacteria</taxon>
        <taxon>Bacillati</taxon>
        <taxon>Actinomycetota</taxon>
        <taxon>Actinomycetes</taxon>
        <taxon>Propionibacteriales</taxon>
        <taxon>Nocardioidaceae</taxon>
        <taxon>Nocardioides</taxon>
    </lineage>
</organism>
<feature type="domain" description="2Fe-2S ferredoxin-type" evidence="1">
    <location>
        <begin position="7"/>
        <end position="53"/>
    </location>
</feature>
<sequence length="164" mass="17907">MPRQTFVLNGKTVTVDVADDVRLLWVLRDLLGVTGPKYGCGINVCKACTSHINGKAFNPCAVPVGALKPGDKITTIEGLPEQVRDSERGPNGLHPMQEAWLDRDVAQCGYCQPGQIMAAVALVKKVRREGRSLTEADLDGIRNICRCGTYTRIREAIKQGARDM</sequence>
<accession>A0A7Y9RTI7</accession>
<dbReference type="InterPro" id="IPR052914">
    <property type="entry name" value="Aldehyde_Oxdr_Iron-Sulfur"/>
</dbReference>
<dbReference type="RefSeq" id="WP_179517180.1">
    <property type="nucleotide sequence ID" value="NZ_JACCAC010000001.1"/>
</dbReference>
<dbReference type="InterPro" id="IPR036884">
    <property type="entry name" value="2Fe-2S-bd_dom_sf"/>
</dbReference>
<dbReference type="CDD" id="cd00207">
    <property type="entry name" value="fer2"/>
    <property type="match status" value="1"/>
</dbReference>
<evidence type="ECO:0000313" key="4">
    <source>
        <dbReference type="Proteomes" id="UP000544110"/>
    </source>
</evidence>
<dbReference type="Pfam" id="PF00111">
    <property type="entry name" value="Fer2"/>
    <property type="match status" value="1"/>
</dbReference>
<dbReference type="GO" id="GO:0016903">
    <property type="term" value="F:oxidoreductase activity, acting on the aldehyde or oxo group of donors"/>
    <property type="evidence" value="ECO:0007669"/>
    <property type="project" value="TreeGrafter"/>
</dbReference>
<dbReference type="Proteomes" id="UP000544110">
    <property type="component" value="Unassembled WGS sequence"/>
</dbReference>
<dbReference type="InterPro" id="IPR036010">
    <property type="entry name" value="2Fe-2S_ferredoxin-like_sf"/>
</dbReference>
<evidence type="ECO:0000259" key="1">
    <source>
        <dbReference type="Pfam" id="PF00111"/>
    </source>
</evidence>
<feature type="domain" description="[2Fe-2S]-binding" evidence="2">
    <location>
        <begin position="75"/>
        <end position="158"/>
    </location>
</feature>
<evidence type="ECO:0000313" key="3">
    <source>
        <dbReference type="EMBL" id="NYG54588.1"/>
    </source>
</evidence>
<dbReference type="InterPro" id="IPR002888">
    <property type="entry name" value="2Fe-2S-bd"/>
</dbReference>
<dbReference type="EC" id="1.3.99.16" evidence="3"/>
<dbReference type="GO" id="GO:0046872">
    <property type="term" value="F:metal ion binding"/>
    <property type="evidence" value="ECO:0007669"/>
    <property type="project" value="InterPro"/>
</dbReference>
<dbReference type="PANTHER" id="PTHR45331:SF2">
    <property type="entry name" value="OXIDOREDUCTASE WITH IRON-SULFUR SUBUNIT"/>
    <property type="match status" value="1"/>
</dbReference>
<dbReference type="Gene3D" id="3.10.20.30">
    <property type="match status" value="1"/>
</dbReference>
<proteinExistence type="predicted"/>
<dbReference type="GO" id="GO:0047121">
    <property type="term" value="F:isoquinoline 1-oxidoreductase activity"/>
    <property type="evidence" value="ECO:0007669"/>
    <property type="project" value="UniProtKB-EC"/>
</dbReference>